<protein>
    <submittedName>
        <fullName evidence="2">Pimeloyl-[acyl-carrier protein] methyl ester esterase</fullName>
    </submittedName>
</protein>
<evidence type="ECO:0000313" key="2">
    <source>
        <dbReference type="EMBL" id="VUS39307.1"/>
    </source>
</evidence>
<sequence>MSLKPRTIVLIPGFMLNEMLWHEFETYLPSNCIVHHASVTEGQTIHDVARHLITLLPEKFSLIGFSMGGYIARQLAAEFPERVESLVLIASSLREDTPLEAEAKRKSVQSLSPTTFKGLSSHAVARSLHPLNASNQDMISAIQKMGCSLGFEAFITQSSLFRQGIPSATICCPTLVIASEDDAIRSMKEAEELVEAIPYASLRIIRGCGHMIPLEQPGELGRTIAEWLPVALIIQKPQGSSA</sequence>
<dbReference type="PRINTS" id="PR00111">
    <property type="entry name" value="ABHYDROLASE"/>
</dbReference>
<reference evidence="2 3" key="1">
    <citation type="submission" date="2019-07" db="EMBL/GenBank/DDBJ databases">
        <authorList>
            <person name="Brisse S."/>
            <person name="Rodrigues C."/>
            <person name="Thorpe H."/>
        </authorList>
    </citation>
    <scope>NUCLEOTIDE SEQUENCE [LARGE SCALE GENOMIC DNA]</scope>
    <source>
        <strain evidence="2">SB6408</strain>
    </source>
</reference>
<accession>A0A564I4T4</accession>
<dbReference type="EMBL" id="CABGHF010000003">
    <property type="protein sequence ID" value="VUS39307.1"/>
    <property type="molecule type" value="Genomic_DNA"/>
</dbReference>
<dbReference type="PANTHER" id="PTHR43798">
    <property type="entry name" value="MONOACYLGLYCEROL LIPASE"/>
    <property type="match status" value="1"/>
</dbReference>
<gene>
    <name evidence="2" type="primary">bioH_2</name>
    <name evidence="2" type="ORF">SB6408_03432</name>
</gene>
<dbReference type="InterPro" id="IPR029058">
    <property type="entry name" value="AB_hydrolase_fold"/>
</dbReference>
<name>A0A564I4T4_9ENTR</name>
<dbReference type="SUPFAM" id="SSF53474">
    <property type="entry name" value="alpha/beta-Hydrolases"/>
    <property type="match status" value="1"/>
</dbReference>
<dbReference type="InterPro" id="IPR000073">
    <property type="entry name" value="AB_hydrolase_1"/>
</dbReference>
<dbReference type="Pfam" id="PF00561">
    <property type="entry name" value="Abhydrolase_1"/>
    <property type="match status" value="1"/>
</dbReference>
<proteinExistence type="predicted"/>
<dbReference type="InterPro" id="IPR050266">
    <property type="entry name" value="AB_hydrolase_sf"/>
</dbReference>
<organism evidence="2 3">
    <name type="scientific">Klebsiella spallanzanii</name>
    <dbReference type="NCBI Taxonomy" id="2587528"/>
    <lineage>
        <taxon>Bacteria</taxon>
        <taxon>Pseudomonadati</taxon>
        <taxon>Pseudomonadota</taxon>
        <taxon>Gammaproteobacteria</taxon>
        <taxon>Enterobacterales</taxon>
        <taxon>Enterobacteriaceae</taxon>
        <taxon>Klebsiella/Raoultella group</taxon>
        <taxon>Klebsiella</taxon>
    </lineage>
</organism>
<evidence type="ECO:0000259" key="1">
    <source>
        <dbReference type="Pfam" id="PF00561"/>
    </source>
</evidence>
<dbReference type="AlphaFoldDB" id="A0A564I4T4"/>
<dbReference type="Proteomes" id="UP000318370">
    <property type="component" value="Unassembled WGS sequence"/>
</dbReference>
<evidence type="ECO:0000313" key="3">
    <source>
        <dbReference type="Proteomes" id="UP000318370"/>
    </source>
</evidence>
<dbReference type="Gene3D" id="3.40.50.1820">
    <property type="entry name" value="alpha/beta hydrolase"/>
    <property type="match status" value="1"/>
</dbReference>
<feature type="domain" description="AB hydrolase-1" evidence="1">
    <location>
        <begin position="53"/>
        <end position="216"/>
    </location>
</feature>